<protein>
    <recommendedName>
        <fullName evidence="3">Glycosyltransferase RgtA/B/C/D-like domain-containing protein</fullName>
    </recommendedName>
</protein>
<feature type="transmembrane region" description="Helical" evidence="1">
    <location>
        <begin position="128"/>
        <end position="151"/>
    </location>
</feature>
<name>X1I2K7_9ZZZZ</name>
<dbReference type="AlphaFoldDB" id="X1I2K7"/>
<feature type="transmembrane region" description="Helical" evidence="1">
    <location>
        <begin position="12"/>
        <end position="32"/>
    </location>
</feature>
<feature type="transmembrane region" description="Helical" evidence="1">
    <location>
        <begin position="163"/>
        <end position="182"/>
    </location>
</feature>
<reference evidence="2" key="1">
    <citation type="journal article" date="2014" name="Front. Microbiol.">
        <title>High frequency of phylogenetically diverse reductive dehalogenase-homologous genes in deep subseafloor sedimentary metagenomes.</title>
        <authorList>
            <person name="Kawai M."/>
            <person name="Futagami T."/>
            <person name="Toyoda A."/>
            <person name="Takaki Y."/>
            <person name="Nishi S."/>
            <person name="Hori S."/>
            <person name="Arai W."/>
            <person name="Tsubouchi T."/>
            <person name="Morono Y."/>
            <person name="Uchiyama I."/>
            <person name="Ito T."/>
            <person name="Fujiyama A."/>
            <person name="Inagaki F."/>
            <person name="Takami H."/>
        </authorList>
    </citation>
    <scope>NUCLEOTIDE SEQUENCE</scope>
    <source>
        <strain evidence="2">Expedition CK06-06</strain>
    </source>
</reference>
<evidence type="ECO:0000256" key="1">
    <source>
        <dbReference type="SAM" id="Phobius"/>
    </source>
</evidence>
<proteinExistence type="predicted"/>
<keyword evidence="1" id="KW-0812">Transmembrane</keyword>
<comment type="caution">
    <text evidence="2">The sequence shown here is derived from an EMBL/GenBank/DDBJ whole genome shotgun (WGS) entry which is preliminary data.</text>
</comment>
<feature type="transmembrane region" description="Helical" evidence="1">
    <location>
        <begin position="66"/>
        <end position="83"/>
    </location>
</feature>
<feature type="transmembrane region" description="Helical" evidence="1">
    <location>
        <begin position="90"/>
        <end position="108"/>
    </location>
</feature>
<dbReference type="InterPro" id="IPR046107">
    <property type="entry name" value="DUF6044"/>
</dbReference>
<dbReference type="EMBL" id="BARU01020681">
    <property type="protein sequence ID" value="GAH51793.1"/>
    <property type="molecule type" value="Genomic_DNA"/>
</dbReference>
<organism evidence="2">
    <name type="scientific">marine sediment metagenome</name>
    <dbReference type="NCBI Taxonomy" id="412755"/>
    <lineage>
        <taxon>unclassified sequences</taxon>
        <taxon>metagenomes</taxon>
        <taxon>ecological metagenomes</taxon>
    </lineage>
</organism>
<dbReference type="Pfam" id="PF19510">
    <property type="entry name" value="DUF6044"/>
    <property type="match status" value="1"/>
</dbReference>
<keyword evidence="1" id="KW-0472">Membrane</keyword>
<evidence type="ECO:0000313" key="2">
    <source>
        <dbReference type="EMBL" id="GAH51793.1"/>
    </source>
</evidence>
<accession>X1I2K7</accession>
<keyword evidence="1" id="KW-1133">Transmembrane helix</keyword>
<feature type="non-terminal residue" evidence="2">
    <location>
        <position position="285"/>
    </location>
</feature>
<evidence type="ECO:0008006" key="3">
    <source>
        <dbReference type="Google" id="ProtNLM"/>
    </source>
</evidence>
<gene>
    <name evidence="2" type="ORF">S03H2_33930</name>
</gene>
<sequence length="285" mass="32947">WFVLVRRKYSFHFLSLFAVFCATLLVGEIPYIQALWVNAPLSHRADWDLAARGNQWTYLMGEVLDFFKTNIAYLILGILGLYLSRLKERSLVMVMILLVFCGILARLWRPLIQYADIGFLTSFRFDRFYLLAPFFAVISAGYGLHLLRSVAFPTRGNFHKYRLQTILCLVVIGLLVVNSFIIKYDRVWEWGTSTSCYAAIYENADLEQIAGNIDSAPFRVGTIAFGGHPAYASAYGLETVDGYVVLYPQRYQDFWGKVIDPLISKNRFFYEYFHDWGSRIYLFAV</sequence>
<feature type="non-terminal residue" evidence="2">
    <location>
        <position position="1"/>
    </location>
</feature>